<dbReference type="PANTHER" id="PTHR43229:SF2">
    <property type="entry name" value="NODULATION PROTEIN J"/>
    <property type="match status" value="1"/>
</dbReference>
<keyword evidence="2 5" id="KW-0812">Transmembrane</keyword>
<comment type="caution">
    <text evidence="7">The sequence shown here is derived from an EMBL/GenBank/DDBJ whole genome shotgun (WGS) entry which is preliminary data.</text>
</comment>
<dbReference type="GeneID" id="96599283"/>
<feature type="transmembrane region" description="Helical" evidence="5">
    <location>
        <begin position="179"/>
        <end position="200"/>
    </location>
</feature>
<dbReference type="AlphaFoldDB" id="A0A0K9FFU6"/>
<dbReference type="GO" id="GO:0140359">
    <property type="term" value="F:ABC-type transporter activity"/>
    <property type="evidence" value="ECO:0007669"/>
    <property type="project" value="InterPro"/>
</dbReference>
<evidence type="ECO:0000256" key="4">
    <source>
        <dbReference type="ARBA" id="ARBA00023136"/>
    </source>
</evidence>
<dbReference type="EMBL" id="LFXJ01000005">
    <property type="protein sequence ID" value="KMY33112.1"/>
    <property type="molecule type" value="Genomic_DNA"/>
</dbReference>
<dbReference type="PANTHER" id="PTHR43229">
    <property type="entry name" value="NODULATION PROTEIN J"/>
    <property type="match status" value="1"/>
</dbReference>
<dbReference type="Proteomes" id="UP000037326">
    <property type="component" value="Unassembled WGS sequence"/>
</dbReference>
<dbReference type="InterPro" id="IPR047817">
    <property type="entry name" value="ABC2_TM_bact-type"/>
</dbReference>
<feature type="transmembrane region" description="Helical" evidence="5">
    <location>
        <begin position="21"/>
        <end position="39"/>
    </location>
</feature>
<dbReference type="RefSeq" id="WP_049666950.1">
    <property type="nucleotide sequence ID" value="NZ_LFXJ01000005.1"/>
</dbReference>
<comment type="similarity">
    <text evidence="5">Belongs to the ABC-2 integral membrane protein family.</text>
</comment>
<keyword evidence="3 5" id="KW-1133">Transmembrane helix</keyword>
<sequence>MEALFSLVQRNNKVFRRDKTQVFYSLLSVIIVIVLYAVFLQKMQVNAIEEVTKATPALVTMVNEWIVAGLLSMTAVSTTLAAYGIVVRDLESKAQADFLTAPISRTTIQFSYVINAFFIGCIFSFIALIGCEIFILSTGGELLSFGDFLKVVGLLFLSVLLASVFNLFLVLLANSQHSFSTLSTIVGTALGFLCGVYVPVGALPSFAQNVIMYFPISHTTLLLRNAFMESSISKVFEGAPASQVEEYKKMYGIVYDLHGNILSTSTSIIIIVVTIIVLAILSIIIFKKKNK</sequence>
<accession>A0A0K9FFU6</accession>
<keyword evidence="5" id="KW-0813">Transport</keyword>
<feature type="transmembrane region" description="Helical" evidence="5">
    <location>
        <begin position="112"/>
        <end position="136"/>
    </location>
</feature>
<protein>
    <recommendedName>
        <fullName evidence="5">Transport permease protein</fullName>
    </recommendedName>
</protein>
<dbReference type="GO" id="GO:0043190">
    <property type="term" value="C:ATP-binding cassette (ABC) transporter complex"/>
    <property type="evidence" value="ECO:0007669"/>
    <property type="project" value="InterPro"/>
</dbReference>
<evidence type="ECO:0000256" key="3">
    <source>
        <dbReference type="ARBA" id="ARBA00022989"/>
    </source>
</evidence>
<gene>
    <name evidence="7" type="ORF">ACZ11_13690</name>
</gene>
<comment type="subcellular location">
    <subcellularLocation>
        <location evidence="5">Cell membrane</location>
        <topology evidence="5">Multi-pass membrane protein</topology>
    </subcellularLocation>
    <subcellularLocation>
        <location evidence="1">Membrane</location>
        <topology evidence="1">Multi-pass membrane protein</topology>
    </subcellularLocation>
</comment>
<dbReference type="InterPro" id="IPR013525">
    <property type="entry name" value="ABC2_TM"/>
</dbReference>
<evidence type="ECO:0000256" key="5">
    <source>
        <dbReference type="RuleBase" id="RU361157"/>
    </source>
</evidence>
<evidence type="ECO:0000313" key="7">
    <source>
        <dbReference type="EMBL" id="KMY33112.1"/>
    </source>
</evidence>
<feature type="transmembrane region" description="Helical" evidence="5">
    <location>
        <begin position="65"/>
        <end position="86"/>
    </location>
</feature>
<dbReference type="Pfam" id="PF01061">
    <property type="entry name" value="ABC2_membrane"/>
    <property type="match status" value="1"/>
</dbReference>
<feature type="domain" description="ABC transmembrane type-2" evidence="6">
    <location>
        <begin position="20"/>
        <end position="289"/>
    </location>
</feature>
<name>A0A0K9FFU6_9BACI</name>
<evidence type="ECO:0000256" key="2">
    <source>
        <dbReference type="ARBA" id="ARBA00022692"/>
    </source>
</evidence>
<feature type="transmembrane region" description="Helical" evidence="5">
    <location>
        <begin position="267"/>
        <end position="286"/>
    </location>
</feature>
<dbReference type="PROSITE" id="PS51012">
    <property type="entry name" value="ABC_TM2"/>
    <property type="match status" value="1"/>
</dbReference>
<evidence type="ECO:0000313" key="8">
    <source>
        <dbReference type="Proteomes" id="UP000037326"/>
    </source>
</evidence>
<evidence type="ECO:0000259" key="6">
    <source>
        <dbReference type="PROSITE" id="PS51012"/>
    </source>
</evidence>
<dbReference type="PIRSF" id="PIRSF006648">
    <property type="entry name" value="DrrB"/>
    <property type="match status" value="1"/>
</dbReference>
<dbReference type="InterPro" id="IPR000412">
    <property type="entry name" value="ABC_2_transport"/>
</dbReference>
<keyword evidence="4 5" id="KW-0472">Membrane</keyword>
<feature type="transmembrane region" description="Helical" evidence="5">
    <location>
        <begin position="148"/>
        <end position="172"/>
    </location>
</feature>
<organism evidence="7 8">
    <name type="scientific">Lysinibacillus xylanilyticus</name>
    <dbReference type="NCBI Taxonomy" id="582475"/>
    <lineage>
        <taxon>Bacteria</taxon>
        <taxon>Bacillati</taxon>
        <taxon>Bacillota</taxon>
        <taxon>Bacilli</taxon>
        <taxon>Bacillales</taxon>
        <taxon>Bacillaceae</taxon>
        <taxon>Lysinibacillus</taxon>
    </lineage>
</organism>
<dbReference type="InterPro" id="IPR051784">
    <property type="entry name" value="Nod_factor_ABC_transporter"/>
</dbReference>
<proteinExistence type="inferred from homology"/>
<dbReference type="OrthoDB" id="162334at2"/>
<evidence type="ECO:0000256" key="1">
    <source>
        <dbReference type="ARBA" id="ARBA00004141"/>
    </source>
</evidence>
<reference evidence="8" key="1">
    <citation type="submission" date="2015-07" db="EMBL/GenBank/DDBJ databases">
        <authorList>
            <consortium name="Consortium for Microbial Forensics and Genomics (microFORGE)"/>
            <person name="Knight B.M."/>
            <person name="Roberts D.P."/>
            <person name="Lin D."/>
            <person name="Hari K."/>
            <person name="Fletcher J."/>
            <person name="Melcher U."/>
            <person name="Blagden T."/>
            <person name="Winegar R.A."/>
        </authorList>
    </citation>
    <scope>NUCLEOTIDE SEQUENCE [LARGE SCALE GENOMIC DNA]</scope>
    <source>
        <strain evidence="8">DSM 23493</strain>
    </source>
</reference>
<dbReference type="PATRIC" id="fig|582475.4.peg.2404"/>
<keyword evidence="5" id="KW-1003">Cell membrane</keyword>